<protein>
    <recommendedName>
        <fullName evidence="4">Transposase DDE domain-containing protein</fullName>
    </recommendedName>
</protein>
<evidence type="ECO:0008006" key="4">
    <source>
        <dbReference type="Google" id="ProtNLM"/>
    </source>
</evidence>
<feature type="transmembrane region" description="Helical" evidence="1">
    <location>
        <begin position="77"/>
        <end position="97"/>
    </location>
</feature>
<dbReference type="InterPro" id="IPR047647">
    <property type="entry name" value="ISAs1_transpos"/>
</dbReference>
<accession>A0A2T1DL97</accession>
<dbReference type="EMBL" id="PVWG01000003">
    <property type="protein sequence ID" value="PSB21277.1"/>
    <property type="molecule type" value="Genomic_DNA"/>
</dbReference>
<comment type="caution">
    <text evidence="2">The sequence shown here is derived from an EMBL/GenBank/DDBJ whole genome shotgun (WGS) entry which is preliminary data.</text>
</comment>
<reference evidence="2 3" key="2">
    <citation type="submission" date="2018-03" db="EMBL/GenBank/DDBJ databases">
        <title>The ancient ancestry and fast evolution of plastids.</title>
        <authorList>
            <person name="Moore K.R."/>
            <person name="Magnabosco C."/>
            <person name="Momper L."/>
            <person name="Gold D.A."/>
            <person name="Bosak T."/>
            <person name="Fournier G.P."/>
        </authorList>
    </citation>
    <scope>NUCLEOTIDE SEQUENCE [LARGE SCALE GENOMIC DNA]</scope>
    <source>
        <strain evidence="2 3">ULC007</strain>
    </source>
</reference>
<evidence type="ECO:0000313" key="3">
    <source>
        <dbReference type="Proteomes" id="UP000238634"/>
    </source>
</evidence>
<dbReference type="OrthoDB" id="582614at2"/>
<keyword evidence="1" id="KW-1133">Transmembrane helix</keyword>
<gene>
    <name evidence="2" type="ORF">C7B65_04935</name>
</gene>
<dbReference type="InterPro" id="IPR051698">
    <property type="entry name" value="Transposase_11-like"/>
</dbReference>
<dbReference type="PANTHER" id="PTHR30298">
    <property type="entry name" value="H REPEAT-ASSOCIATED PREDICTED TRANSPOSASE"/>
    <property type="match status" value="1"/>
</dbReference>
<reference evidence="2 3" key="1">
    <citation type="submission" date="2018-02" db="EMBL/GenBank/DDBJ databases">
        <authorList>
            <person name="Cohen D.B."/>
            <person name="Kent A.D."/>
        </authorList>
    </citation>
    <scope>NUCLEOTIDE SEQUENCE [LARGE SCALE GENOMIC DNA]</scope>
    <source>
        <strain evidence="2 3">ULC007</strain>
    </source>
</reference>
<name>A0A2T1DL97_9CYAN</name>
<dbReference type="STRING" id="1920490.GCA_001895925_02292"/>
<proteinExistence type="predicted"/>
<dbReference type="NCBIfam" id="NF033564">
    <property type="entry name" value="transpos_ISAs1"/>
    <property type="match status" value="1"/>
</dbReference>
<dbReference type="PANTHER" id="PTHR30298:SF0">
    <property type="entry name" value="PROTEIN YBFL-RELATED"/>
    <property type="match status" value="1"/>
</dbReference>
<keyword evidence="3" id="KW-1185">Reference proteome</keyword>
<dbReference type="AlphaFoldDB" id="A0A2T1DL97"/>
<organism evidence="2 3">
    <name type="scientific">Phormidesmis priestleyi ULC007</name>
    <dbReference type="NCBI Taxonomy" id="1920490"/>
    <lineage>
        <taxon>Bacteria</taxon>
        <taxon>Bacillati</taxon>
        <taxon>Cyanobacteriota</taxon>
        <taxon>Cyanophyceae</taxon>
        <taxon>Leptolyngbyales</taxon>
        <taxon>Leptolyngbyaceae</taxon>
        <taxon>Phormidesmis</taxon>
    </lineage>
</organism>
<keyword evidence="1" id="KW-0812">Transmembrane</keyword>
<dbReference type="Proteomes" id="UP000238634">
    <property type="component" value="Unassembled WGS sequence"/>
</dbReference>
<evidence type="ECO:0000313" key="2">
    <source>
        <dbReference type="EMBL" id="PSB21277.1"/>
    </source>
</evidence>
<evidence type="ECO:0000256" key="1">
    <source>
        <dbReference type="SAM" id="Phobius"/>
    </source>
</evidence>
<keyword evidence="1" id="KW-0472">Membrane</keyword>
<sequence>MPAVFNIPDGQLIGLDGKTLRGRYDRGGKQSMIHRVSAWANQSRLVLGQQKVNEKSNEITAIPELLQGLDLNGAGKYLGSFLRDVFLTLLAWVYLYIRRIRFIISRKARAFYTWRTGAGFTNTDCNSLDRFICRLI</sequence>